<sequence>MSQRCLGYDNDTIFIYGNGSVTSHHLATNATGHAESPSPAITQLCGSFGSIITMSNATYQSNVTVFNTTASTETPWFSLNFTPTSANDQIVSVVASESAGVTASVRSADSGQAYLQSIFSNNATLQKTVLTNNPHNTPPLLATDPSLTSLFLLGYPSNSSISYFETSASALANPDKPTLTFACNDTLPASGFVQSINQYGNHLVIYDNNHNLYAIKMDPSSSTASVVSRSYPGMDNVLAVSDFGNESDFPTLYSVKTAPNGYSFLDLPTPSNTSITPRDPGTVLGQTGNNINLPVVIGAAVGGGVVVGLLLACLYVCYRRRNTKYRGSNKGHRLPSHDDLNGLYRDDGQDQLESGMQKQPMIDDVGDEDFGVEDDEAFPPPIDTSIDRLGPLPSSNSSSILPSRGNSFRQRIDNFLDRMSSLRSTIIPLSPNSFSFSPVPVEDQFQKVRTLQMNQTNMTFLDPMVVDKNDTLIFSGKFQLVDEAIQNDEDPHLPGYTTRTIMQVSSGTLRTLHYFPSHSRDAFIRNVNTSMVMRRTRWIVRHHRAAALPSPLPSGHQYYWISSLASSRNSLYYLLHHDNVVVDIREHTFLVLSIQSILRAVTKIHTADYCHLSLSPRYFFYEQASTITDWLLTGFYQSYVVGQNDGHPLKLDIYSAPELIVAAVAADDGLFQCYRFRAQFEMDAWSTGCLLYEILTGKPLFKDVMQLRVLCGSDPETSPGLQQHLAEALTHPLLADFPPILQQLLQPVPEERAAVSSVYKRWIRVNELDQLQ</sequence>
<dbReference type="OrthoDB" id="2289236at2759"/>
<keyword evidence="2" id="KW-0812">Transmembrane</keyword>
<feature type="domain" description="Protein kinase" evidence="3">
    <location>
        <begin position="467"/>
        <end position="763"/>
    </location>
</feature>
<dbReference type="STRING" id="101127.A0A1X2GE21"/>
<accession>A0A1X2GE21</accession>
<dbReference type="GO" id="GO:0004672">
    <property type="term" value="F:protein kinase activity"/>
    <property type="evidence" value="ECO:0007669"/>
    <property type="project" value="InterPro"/>
</dbReference>
<feature type="compositionally biased region" description="Low complexity" evidence="1">
    <location>
        <begin position="388"/>
        <end position="405"/>
    </location>
</feature>
<proteinExistence type="predicted"/>
<protein>
    <recommendedName>
        <fullName evidence="3">Protein kinase domain-containing protein</fullName>
    </recommendedName>
</protein>
<dbReference type="InterPro" id="IPR011009">
    <property type="entry name" value="Kinase-like_dom_sf"/>
</dbReference>
<organism evidence="4 5">
    <name type="scientific">Hesseltinella vesiculosa</name>
    <dbReference type="NCBI Taxonomy" id="101127"/>
    <lineage>
        <taxon>Eukaryota</taxon>
        <taxon>Fungi</taxon>
        <taxon>Fungi incertae sedis</taxon>
        <taxon>Mucoromycota</taxon>
        <taxon>Mucoromycotina</taxon>
        <taxon>Mucoromycetes</taxon>
        <taxon>Mucorales</taxon>
        <taxon>Cunninghamellaceae</taxon>
        <taxon>Hesseltinella</taxon>
    </lineage>
</organism>
<evidence type="ECO:0000256" key="2">
    <source>
        <dbReference type="SAM" id="Phobius"/>
    </source>
</evidence>
<evidence type="ECO:0000259" key="3">
    <source>
        <dbReference type="PROSITE" id="PS50011"/>
    </source>
</evidence>
<keyword evidence="2" id="KW-1133">Transmembrane helix</keyword>
<reference evidence="4 5" key="1">
    <citation type="submission" date="2016-07" db="EMBL/GenBank/DDBJ databases">
        <title>Pervasive Adenine N6-methylation of Active Genes in Fungi.</title>
        <authorList>
            <consortium name="DOE Joint Genome Institute"/>
            <person name="Mondo S.J."/>
            <person name="Dannebaum R.O."/>
            <person name="Kuo R.C."/>
            <person name="Labutti K."/>
            <person name="Haridas S."/>
            <person name="Kuo A."/>
            <person name="Salamov A."/>
            <person name="Ahrendt S.R."/>
            <person name="Lipzen A."/>
            <person name="Sullivan W."/>
            <person name="Andreopoulos W.B."/>
            <person name="Clum A."/>
            <person name="Lindquist E."/>
            <person name="Daum C."/>
            <person name="Ramamoorthy G.K."/>
            <person name="Gryganskyi A."/>
            <person name="Culley D."/>
            <person name="Magnuson J.K."/>
            <person name="James T.Y."/>
            <person name="O'Malley M.A."/>
            <person name="Stajich J.E."/>
            <person name="Spatafora J.W."/>
            <person name="Visel A."/>
            <person name="Grigoriev I.V."/>
        </authorList>
    </citation>
    <scope>NUCLEOTIDE SEQUENCE [LARGE SCALE GENOMIC DNA]</scope>
    <source>
        <strain evidence="4 5">NRRL 3301</strain>
    </source>
</reference>
<dbReference type="GO" id="GO:0005524">
    <property type="term" value="F:ATP binding"/>
    <property type="evidence" value="ECO:0007669"/>
    <property type="project" value="InterPro"/>
</dbReference>
<dbReference type="Proteomes" id="UP000242146">
    <property type="component" value="Unassembled WGS sequence"/>
</dbReference>
<feature type="compositionally biased region" description="Basic and acidic residues" evidence="1">
    <location>
        <begin position="335"/>
        <end position="348"/>
    </location>
</feature>
<evidence type="ECO:0000313" key="4">
    <source>
        <dbReference type="EMBL" id="ORX51674.1"/>
    </source>
</evidence>
<name>A0A1X2GE21_9FUNG</name>
<feature type="region of interest" description="Disordered" evidence="1">
    <location>
        <begin position="386"/>
        <end position="405"/>
    </location>
</feature>
<feature type="region of interest" description="Disordered" evidence="1">
    <location>
        <begin position="326"/>
        <end position="351"/>
    </location>
</feature>
<feature type="transmembrane region" description="Helical" evidence="2">
    <location>
        <begin position="295"/>
        <end position="318"/>
    </location>
</feature>
<dbReference type="Gene3D" id="1.10.510.10">
    <property type="entry name" value="Transferase(Phosphotransferase) domain 1"/>
    <property type="match status" value="1"/>
</dbReference>
<evidence type="ECO:0000256" key="1">
    <source>
        <dbReference type="SAM" id="MobiDB-lite"/>
    </source>
</evidence>
<dbReference type="AlphaFoldDB" id="A0A1X2GE21"/>
<keyword evidence="2" id="KW-0472">Membrane</keyword>
<dbReference type="EMBL" id="MCGT01000020">
    <property type="protein sequence ID" value="ORX51674.1"/>
    <property type="molecule type" value="Genomic_DNA"/>
</dbReference>
<keyword evidence="5" id="KW-1185">Reference proteome</keyword>
<dbReference type="InterPro" id="IPR000719">
    <property type="entry name" value="Prot_kinase_dom"/>
</dbReference>
<gene>
    <name evidence="4" type="ORF">DM01DRAFT_1384391</name>
</gene>
<comment type="caution">
    <text evidence="4">The sequence shown here is derived from an EMBL/GenBank/DDBJ whole genome shotgun (WGS) entry which is preliminary data.</text>
</comment>
<dbReference type="SUPFAM" id="SSF56112">
    <property type="entry name" value="Protein kinase-like (PK-like)"/>
    <property type="match status" value="1"/>
</dbReference>
<evidence type="ECO:0000313" key="5">
    <source>
        <dbReference type="Proteomes" id="UP000242146"/>
    </source>
</evidence>
<dbReference type="PROSITE" id="PS50011">
    <property type="entry name" value="PROTEIN_KINASE_DOM"/>
    <property type="match status" value="1"/>
</dbReference>